<dbReference type="Gene3D" id="3.40.720.10">
    <property type="entry name" value="Alkaline Phosphatase, subunit A"/>
    <property type="match status" value="1"/>
</dbReference>
<dbReference type="EMBL" id="OC915072">
    <property type="protein sequence ID" value="CAD7638486.1"/>
    <property type="molecule type" value="Genomic_DNA"/>
</dbReference>
<dbReference type="SUPFAM" id="SSF53649">
    <property type="entry name" value="Alkaline phosphatase-like"/>
    <property type="match status" value="1"/>
</dbReference>
<gene>
    <name evidence="1" type="ORF">ONB1V03_LOCUS1417</name>
</gene>
<dbReference type="FunFam" id="3.40.720.10:FF:000017">
    <property type="entry name" value="Predicted protein"/>
    <property type="match status" value="1"/>
</dbReference>
<sequence>MYRIKPEKREMKERTAYLVNTSRCQIVRWPTFDEQVVPLYRNKSNERIHCKTDDHFRDVTIERYNFTGVRVVNKSGKPMNCSYSIVSRRSGTDGYLDYSRGHGLVAITCVLGKEKYVKAIPLIPDLSIKPHNESQNLPNILFVGIDSISRLNFDRHFPKTIQLLDRHDFYTMYGYNKVADNTYPNLTPLLTGHYIDDLWNETMSKKDYHNRGYNTLLMEDWPQVAAFNFLKKGFSEPPTDYYLRPYSLAIDKKVKNNCYYDRTEIETYYDYIYDFVTAMTRRNQKYFAFTFMARLTHDHLNSAGLADLPVHHLLNKLFDSDLLSNTILIFFSDHGIRFGTIRETLSGKLEERMPFMHLGAPVAYLSMKTG</sequence>
<protein>
    <recommendedName>
        <fullName evidence="3">Sulfatase N-terminal domain-containing protein</fullName>
    </recommendedName>
</protein>
<dbReference type="InterPro" id="IPR017850">
    <property type="entry name" value="Alkaline_phosphatase_core_sf"/>
</dbReference>
<dbReference type="Pfam" id="PF02995">
    <property type="entry name" value="DUF229"/>
    <property type="match status" value="1"/>
</dbReference>
<dbReference type="CDD" id="cd16021">
    <property type="entry name" value="ALP_like"/>
    <property type="match status" value="1"/>
</dbReference>
<dbReference type="AlphaFoldDB" id="A0A7R9LDU5"/>
<evidence type="ECO:0000313" key="1">
    <source>
        <dbReference type="EMBL" id="CAD7638486.1"/>
    </source>
</evidence>
<dbReference type="PANTHER" id="PTHR10974:SF1">
    <property type="entry name" value="FI08016P-RELATED"/>
    <property type="match status" value="1"/>
</dbReference>
<organism evidence="1">
    <name type="scientific">Oppiella nova</name>
    <dbReference type="NCBI Taxonomy" id="334625"/>
    <lineage>
        <taxon>Eukaryota</taxon>
        <taxon>Metazoa</taxon>
        <taxon>Ecdysozoa</taxon>
        <taxon>Arthropoda</taxon>
        <taxon>Chelicerata</taxon>
        <taxon>Arachnida</taxon>
        <taxon>Acari</taxon>
        <taxon>Acariformes</taxon>
        <taxon>Sarcoptiformes</taxon>
        <taxon>Oribatida</taxon>
        <taxon>Brachypylina</taxon>
        <taxon>Oppioidea</taxon>
        <taxon>Oppiidae</taxon>
        <taxon>Oppiella</taxon>
    </lineage>
</organism>
<evidence type="ECO:0000313" key="2">
    <source>
        <dbReference type="Proteomes" id="UP000728032"/>
    </source>
</evidence>
<dbReference type="GO" id="GO:0005615">
    <property type="term" value="C:extracellular space"/>
    <property type="evidence" value="ECO:0007669"/>
    <property type="project" value="TreeGrafter"/>
</dbReference>
<dbReference type="OrthoDB" id="6412187at2759"/>
<evidence type="ECO:0008006" key="3">
    <source>
        <dbReference type="Google" id="ProtNLM"/>
    </source>
</evidence>
<reference evidence="1" key="1">
    <citation type="submission" date="2020-11" db="EMBL/GenBank/DDBJ databases">
        <authorList>
            <person name="Tran Van P."/>
        </authorList>
    </citation>
    <scope>NUCLEOTIDE SEQUENCE</scope>
</reference>
<dbReference type="Proteomes" id="UP000728032">
    <property type="component" value="Unassembled WGS sequence"/>
</dbReference>
<dbReference type="PANTHER" id="PTHR10974">
    <property type="entry name" value="FI08016P-RELATED"/>
    <property type="match status" value="1"/>
</dbReference>
<proteinExistence type="predicted"/>
<dbReference type="InterPro" id="IPR004245">
    <property type="entry name" value="DUF229"/>
</dbReference>
<accession>A0A7R9LDU5</accession>
<name>A0A7R9LDU5_9ACAR</name>
<keyword evidence="2" id="KW-1185">Reference proteome</keyword>
<dbReference type="EMBL" id="CAJPVJ010000247">
    <property type="protein sequence ID" value="CAG2161816.1"/>
    <property type="molecule type" value="Genomic_DNA"/>
</dbReference>